<protein>
    <submittedName>
        <fullName evidence="1">Uncharacterized protein</fullName>
    </submittedName>
</protein>
<organism evidence="1 2">
    <name type="scientific">Dryococelus australis</name>
    <dbReference type="NCBI Taxonomy" id="614101"/>
    <lineage>
        <taxon>Eukaryota</taxon>
        <taxon>Metazoa</taxon>
        <taxon>Ecdysozoa</taxon>
        <taxon>Arthropoda</taxon>
        <taxon>Hexapoda</taxon>
        <taxon>Insecta</taxon>
        <taxon>Pterygota</taxon>
        <taxon>Neoptera</taxon>
        <taxon>Polyneoptera</taxon>
        <taxon>Phasmatodea</taxon>
        <taxon>Verophasmatodea</taxon>
        <taxon>Anareolatae</taxon>
        <taxon>Phasmatidae</taxon>
        <taxon>Eurycanthinae</taxon>
        <taxon>Dryococelus</taxon>
    </lineage>
</organism>
<dbReference type="Proteomes" id="UP001159363">
    <property type="component" value="Chromosome X"/>
</dbReference>
<comment type="caution">
    <text evidence="1">The sequence shown here is derived from an EMBL/GenBank/DDBJ whole genome shotgun (WGS) entry which is preliminary data.</text>
</comment>
<dbReference type="EMBL" id="JARBHB010000004">
    <property type="protein sequence ID" value="KAJ8885946.1"/>
    <property type="molecule type" value="Genomic_DNA"/>
</dbReference>
<proteinExistence type="predicted"/>
<evidence type="ECO:0000313" key="2">
    <source>
        <dbReference type="Proteomes" id="UP001159363"/>
    </source>
</evidence>
<gene>
    <name evidence="1" type="ORF">PR048_012152</name>
</gene>
<name>A0ABQ9HNJ7_9NEOP</name>
<keyword evidence="2" id="KW-1185">Reference proteome</keyword>
<accession>A0ABQ9HNJ7</accession>
<evidence type="ECO:0000313" key="1">
    <source>
        <dbReference type="EMBL" id="KAJ8885946.1"/>
    </source>
</evidence>
<reference evidence="1 2" key="1">
    <citation type="submission" date="2023-02" db="EMBL/GenBank/DDBJ databases">
        <title>LHISI_Scaffold_Assembly.</title>
        <authorList>
            <person name="Stuart O.P."/>
            <person name="Cleave R."/>
            <person name="Magrath M.J.L."/>
            <person name="Mikheyev A.S."/>
        </authorList>
    </citation>
    <scope>NUCLEOTIDE SEQUENCE [LARGE SCALE GENOMIC DNA]</scope>
    <source>
        <strain evidence="1">Daus_M_001</strain>
        <tissue evidence="1">Leg muscle</tissue>
    </source>
</reference>
<sequence>MRDDGQIPSVTNGSDEVVVVSLLASHQGDPGSIPGRVTPDFRKCKSCYTMSLVGGFSRGSPVSPALSFRCCPILISVILIGSHDLDVKSLRVRGQRLCQNTKAKTSVGHDGVMVRLLASRLGEPGSIPGGVAPRFLARGNRAGQCRWSGVDED</sequence>